<accession>A0ABX0A7N5</accession>
<gene>
    <name evidence="2" type="ORF">GW534_12350</name>
</gene>
<dbReference type="InterPro" id="IPR003173">
    <property type="entry name" value="PC4_C"/>
</dbReference>
<dbReference type="Proteomes" id="UP000743899">
    <property type="component" value="Unassembled WGS sequence"/>
</dbReference>
<sequence length="70" mass="8166">MTEIKYEIIEQIAILSKTTKGQKEFNLISWNGRSPKYDIRDWAPNREKMGKGITLNEEEIGKLKEALEKL</sequence>
<keyword evidence="3" id="KW-1185">Reference proteome</keyword>
<proteinExistence type="predicted"/>
<reference evidence="2 3" key="1">
    <citation type="submission" date="2020-01" db="EMBL/GenBank/DDBJ databases">
        <title>A novel Bacillus sp. from Pasinler.</title>
        <authorList>
            <person name="Adiguzel A."/>
            <person name="Ay H."/>
            <person name="Baltaci M.O."/>
        </authorList>
    </citation>
    <scope>NUCLEOTIDE SEQUENCE [LARGE SCALE GENOMIC DNA]</scope>
    <source>
        <strain evidence="2 3">P1</strain>
    </source>
</reference>
<dbReference type="InterPro" id="IPR017154">
    <property type="entry name" value="PC4-like"/>
</dbReference>
<dbReference type="Pfam" id="PF02229">
    <property type="entry name" value="PC4"/>
    <property type="match status" value="1"/>
</dbReference>
<dbReference type="PIRSF" id="PIRSF037246">
    <property type="entry name" value="UCP037246"/>
    <property type="match status" value="1"/>
</dbReference>
<evidence type="ECO:0000313" key="3">
    <source>
        <dbReference type="Proteomes" id="UP000743899"/>
    </source>
</evidence>
<name>A0ABX0A7N5_9BACI</name>
<evidence type="ECO:0000259" key="1">
    <source>
        <dbReference type="Pfam" id="PF02229"/>
    </source>
</evidence>
<evidence type="ECO:0000313" key="2">
    <source>
        <dbReference type="EMBL" id="NCU18504.1"/>
    </source>
</evidence>
<dbReference type="RefSeq" id="WP_161921332.1">
    <property type="nucleotide sequence ID" value="NZ_JAACYS010000063.1"/>
</dbReference>
<protein>
    <recommendedName>
        <fullName evidence="1">Transcriptional coactivator p15 (PC4) C-terminal domain-containing protein</fullName>
    </recommendedName>
</protein>
<organism evidence="2 3">
    <name type="scientific">Pallidibacillus pasinlerensis</name>
    <dbReference type="NCBI Taxonomy" id="2703818"/>
    <lineage>
        <taxon>Bacteria</taxon>
        <taxon>Bacillati</taxon>
        <taxon>Bacillota</taxon>
        <taxon>Bacilli</taxon>
        <taxon>Bacillales</taxon>
        <taxon>Bacillaceae</taxon>
        <taxon>Pallidibacillus</taxon>
    </lineage>
</organism>
<dbReference type="Gene3D" id="2.30.31.70">
    <property type="match status" value="1"/>
</dbReference>
<comment type="caution">
    <text evidence="2">The sequence shown here is derived from an EMBL/GenBank/DDBJ whole genome shotgun (WGS) entry which is preliminary data.</text>
</comment>
<dbReference type="EMBL" id="JAACYS010000063">
    <property type="protein sequence ID" value="NCU18504.1"/>
    <property type="molecule type" value="Genomic_DNA"/>
</dbReference>
<feature type="domain" description="Transcriptional coactivator p15 (PC4) C-terminal" evidence="1">
    <location>
        <begin position="20"/>
        <end position="66"/>
    </location>
</feature>